<dbReference type="OMA" id="GIGKWIT"/>
<comment type="caution">
    <text evidence="10">The sequence shown here is derived from an EMBL/GenBank/DDBJ whole genome shotgun (WGS) entry which is preliminary data.</text>
</comment>
<reference evidence="10 11" key="1">
    <citation type="journal article" date="2015" name="Sci. Rep.">
        <title>Genome of the facultative scuticociliatosis pathogen Pseudocohnilembus persalinus provides insight into its virulence through horizontal gene transfer.</title>
        <authorList>
            <person name="Xiong J."/>
            <person name="Wang G."/>
            <person name="Cheng J."/>
            <person name="Tian M."/>
            <person name="Pan X."/>
            <person name="Warren A."/>
            <person name="Jiang C."/>
            <person name="Yuan D."/>
            <person name="Miao W."/>
        </authorList>
    </citation>
    <scope>NUCLEOTIDE SEQUENCE [LARGE SCALE GENOMIC DNA]</scope>
    <source>
        <strain evidence="10">36N120E</strain>
    </source>
</reference>
<dbReference type="Pfam" id="PF00648">
    <property type="entry name" value="Peptidase_C2"/>
    <property type="match status" value="1"/>
</dbReference>
<feature type="domain" description="Calpain catalytic" evidence="8">
    <location>
        <begin position="260"/>
        <end position="549"/>
    </location>
</feature>
<dbReference type="CDD" id="cd00044">
    <property type="entry name" value="CysPc"/>
    <property type="match status" value="1"/>
</dbReference>
<feature type="domain" description="EF-hand" evidence="9">
    <location>
        <begin position="9"/>
        <end position="44"/>
    </location>
</feature>
<dbReference type="PANTHER" id="PTHR10183:SF379">
    <property type="entry name" value="CALPAIN-5"/>
    <property type="match status" value="1"/>
</dbReference>
<dbReference type="InterPro" id="IPR018247">
    <property type="entry name" value="EF_Hand_1_Ca_BS"/>
</dbReference>
<dbReference type="GO" id="GO:0005509">
    <property type="term" value="F:calcium ion binding"/>
    <property type="evidence" value="ECO:0007669"/>
    <property type="project" value="InterPro"/>
</dbReference>
<dbReference type="EMBL" id="LDAU01000063">
    <property type="protein sequence ID" value="KRX08451.1"/>
    <property type="molecule type" value="Genomic_DNA"/>
</dbReference>
<dbReference type="InterPro" id="IPR011992">
    <property type="entry name" value="EF-hand-dom_pair"/>
</dbReference>
<dbReference type="PANTHER" id="PTHR10183">
    <property type="entry name" value="CALPAIN"/>
    <property type="match status" value="1"/>
</dbReference>
<evidence type="ECO:0000259" key="8">
    <source>
        <dbReference type="PROSITE" id="PS50203"/>
    </source>
</evidence>
<feature type="active site" evidence="6 7">
    <location>
        <position position="495"/>
    </location>
</feature>
<dbReference type="InParanoid" id="A0A0V0R1Q6"/>
<dbReference type="InterPro" id="IPR002048">
    <property type="entry name" value="EF_hand_dom"/>
</dbReference>
<feature type="active site" evidence="6 7">
    <location>
        <position position="520"/>
    </location>
</feature>
<organism evidence="10 11">
    <name type="scientific">Pseudocohnilembus persalinus</name>
    <name type="common">Ciliate</name>
    <dbReference type="NCBI Taxonomy" id="266149"/>
    <lineage>
        <taxon>Eukaryota</taxon>
        <taxon>Sar</taxon>
        <taxon>Alveolata</taxon>
        <taxon>Ciliophora</taxon>
        <taxon>Intramacronucleata</taxon>
        <taxon>Oligohymenophorea</taxon>
        <taxon>Scuticociliatia</taxon>
        <taxon>Philasterida</taxon>
        <taxon>Pseudocohnilembidae</taxon>
        <taxon>Pseudocohnilembus</taxon>
    </lineage>
</organism>
<protein>
    <recommendedName>
        <fullName evidence="12">Calpain catalytic domain-containing protein</fullName>
    </recommendedName>
</protein>
<evidence type="ECO:0000313" key="11">
    <source>
        <dbReference type="Proteomes" id="UP000054937"/>
    </source>
</evidence>
<dbReference type="GO" id="GO:0006508">
    <property type="term" value="P:proteolysis"/>
    <property type="evidence" value="ECO:0007669"/>
    <property type="project" value="UniProtKB-KW"/>
</dbReference>
<evidence type="ECO:0000256" key="3">
    <source>
        <dbReference type="ARBA" id="ARBA00022801"/>
    </source>
</evidence>
<evidence type="ECO:0000313" key="10">
    <source>
        <dbReference type="EMBL" id="KRX08451.1"/>
    </source>
</evidence>
<dbReference type="PRINTS" id="PR00704">
    <property type="entry name" value="CALPAIN"/>
</dbReference>
<dbReference type="AlphaFoldDB" id="A0A0V0R1Q6"/>
<dbReference type="PROSITE" id="PS00018">
    <property type="entry name" value="EF_HAND_1"/>
    <property type="match status" value="1"/>
</dbReference>
<name>A0A0V0R1Q6_PSEPJ</name>
<keyword evidence="5" id="KW-0106">Calcium</keyword>
<dbReference type="PROSITE" id="PS50222">
    <property type="entry name" value="EF_HAND_2"/>
    <property type="match status" value="1"/>
</dbReference>
<evidence type="ECO:0000256" key="4">
    <source>
        <dbReference type="ARBA" id="ARBA00022807"/>
    </source>
</evidence>
<dbReference type="SMART" id="SM00230">
    <property type="entry name" value="CysPc"/>
    <property type="match status" value="1"/>
</dbReference>
<evidence type="ECO:0000256" key="1">
    <source>
        <dbReference type="ARBA" id="ARBA00007623"/>
    </source>
</evidence>
<evidence type="ECO:0000256" key="5">
    <source>
        <dbReference type="ARBA" id="ARBA00022837"/>
    </source>
</evidence>
<dbReference type="GO" id="GO:0004198">
    <property type="term" value="F:calcium-dependent cysteine-type endopeptidase activity"/>
    <property type="evidence" value="ECO:0007669"/>
    <property type="project" value="InterPro"/>
</dbReference>
<keyword evidence="3 7" id="KW-0378">Hydrolase</keyword>
<dbReference type="Gene3D" id="3.90.70.10">
    <property type="entry name" value="Cysteine proteinases"/>
    <property type="match status" value="1"/>
</dbReference>
<feature type="active site" evidence="6 7">
    <location>
        <position position="336"/>
    </location>
</feature>
<dbReference type="PROSITE" id="PS50203">
    <property type="entry name" value="CALPAIN_CAT"/>
    <property type="match status" value="1"/>
</dbReference>
<dbReference type="InterPro" id="IPR038765">
    <property type="entry name" value="Papain-like_cys_pep_sf"/>
</dbReference>
<dbReference type="InterPro" id="IPR022684">
    <property type="entry name" value="Calpain_cysteine_protease"/>
</dbReference>
<keyword evidence="11" id="KW-1185">Reference proteome</keyword>
<evidence type="ECO:0000256" key="7">
    <source>
        <dbReference type="PROSITE-ProRule" id="PRU00239"/>
    </source>
</evidence>
<evidence type="ECO:0000256" key="6">
    <source>
        <dbReference type="PIRSR" id="PIRSR622684-1"/>
    </source>
</evidence>
<dbReference type="OrthoDB" id="167576at2759"/>
<evidence type="ECO:0000259" key="9">
    <source>
        <dbReference type="PROSITE" id="PS50222"/>
    </source>
</evidence>
<evidence type="ECO:0000256" key="2">
    <source>
        <dbReference type="ARBA" id="ARBA00022670"/>
    </source>
</evidence>
<keyword evidence="4 7" id="KW-0788">Thiol protease</keyword>
<evidence type="ECO:0008006" key="12">
    <source>
        <dbReference type="Google" id="ProtNLM"/>
    </source>
</evidence>
<comment type="similarity">
    <text evidence="1">Belongs to the peptidase C2 family.</text>
</comment>
<dbReference type="SUPFAM" id="SSF54001">
    <property type="entry name" value="Cysteine proteinases"/>
    <property type="match status" value="1"/>
</dbReference>
<accession>A0A0V0R1Q6</accession>
<dbReference type="Proteomes" id="UP000054937">
    <property type="component" value="Unassembled WGS sequence"/>
</dbReference>
<dbReference type="InterPro" id="IPR001300">
    <property type="entry name" value="Peptidase_C2_calpain_cat"/>
</dbReference>
<sequence length="783" mass="91837">MVLFIDPNTEPQLVYKFFQDIDADSNNSINYFEIKQIFDKIDLEKDSPFYVDEQNIKDKQDSRIEDPYQTVLQKIQNIKQMNDKNQINVENAIKNFSNYQPYINLYNLIEMIKSFGININNAEIHEIEKIFGYGQIDINTVMVQFLGLRNPLFDPNEKHDSQKQKISDIPVNPLEQEITDKLKIQDNEMDIEKEKEEQNFLNQSKIKIKQDIQKIQQNQFQNNPNQFQFNFDSYYQIDQMIPGIENFLNIFNFSIANSHHFVDDSFPPCPNSICNDQNDLKFYKTRDKYYWKEPKNIFKGQIYIFQKKQTSLVQSRVGIGEYISPRDIKQGNLGDCYFLSCLSSMAEKPERILKLFITKIYNKFGVYCVKLCHNGKLKAITVDDKFPCHNKYSGPAFSKANGNELWVLLLEKAYAKMYGSYSRIEGGYSQEAYFDLTGAPAYSVHTQNFKTGKHNEKIYDELVYALNFNQFLVNAATSHDITSQISKQIGLIGGHAYSILNVFMVEHPKLGQTFLVKLRNPWGKNDGIFYMKLFDFQSYFSSIQICCYHDDYIRKDIELLSHRKKGTYLFFDIKKEGLYYVTLTQQSKRNLPKKSNYKYSNTQLLLAKMLPDHTFRFYEASQKTEQNNTISSHLTEGRYYIYAKTEWKHKEQDNMVVGVYGPEEVQIMQIEKAFIQDMVEESIKNWASQQGKLSPIKGYPYINGAKHFDMKKGFGYLYMVNKSNHIFKDTITMSQLSGLKARKPFRNNVFKTCLMPNQEVIIVFKVDPLGYSYQLKEQYQIQN</sequence>
<gene>
    <name evidence="10" type="ORF">PPERSA_12932</name>
</gene>
<dbReference type="SUPFAM" id="SSF47473">
    <property type="entry name" value="EF-hand"/>
    <property type="match status" value="1"/>
</dbReference>
<keyword evidence="2 7" id="KW-0645">Protease</keyword>
<proteinExistence type="inferred from homology"/>